<dbReference type="Pfam" id="PF00174">
    <property type="entry name" value="Oxidored_molyb"/>
    <property type="match status" value="1"/>
</dbReference>
<dbReference type="EMBL" id="CP006259">
    <property type="protein sequence ID" value="AGS70755.1"/>
    <property type="molecule type" value="Genomic_DNA"/>
</dbReference>
<dbReference type="InterPro" id="IPR008335">
    <property type="entry name" value="Mopterin_OxRdtase_euk"/>
</dbReference>
<feature type="transmembrane region" description="Helical" evidence="1">
    <location>
        <begin position="160"/>
        <end position="181"/>
    </location>
</feature>
<dbReference type="PANTHER" id="PTHR43032:SF2">
    <property type="entry name" value="BLL0505 PROTEIN"/>
    <property type="match status" value="1"/>
</dbReference>
<organism evidence="3 4">
    <name type="scientific">Streptomyces collinus (strain DSM 40733 / Tue 365)</name>
    <dbReference type="NCBI Taxonomy" id="1214242"/>
    <lineage>
        <taxon>Bacteria</taxon>
        <taxon>Bacillati</taxon>
        <taxon>Actinomycetota</taxon>
        <taxon>Actinomycetes</taxon>
        <taxon>Kitasatosporales</taxon>
        <taxon>Streptomycetaceae</taxon>
        <taxon>Streptomyces</taxon>
    </lineage>
</organism>
<feature type="transmembrane region" description="Helical" evidence="1">
    <location>
        <begin position="21"/>
        <end position="49"/>
    </location>
</feature>
<accession>S5VQV2</accession>
<reference evidence="3 4" key="2">
    <citation type="journal article" date="2013" name="J. Biotechnol.">
        <title>Complete genome sequence of the kirromycin producer Streptomyces collinus Tu 365 consisting of a linear chromosome and two linear plasmids.</title>
        <authorList>
            <person name="Ruckert C."/>
            <person name="Szczepanowski R."/>
            <person name="Albersmeier A."/>
            <person name="Goesmann A."/>
            <person name="Iftime D."/>
            <person name="Musiol E.M."/>
            <person name="Blin K."/>
            <person name="Wohlleben W."/>
            <person name="Puhler A."/>
            <person name="Kalinowski J."/>
            <person name="Weber T."/>
        </authorList>
    </citation>
    <scope>NUCLEOTIDE SEQUENCE [LARGE SCALE GENOMIC DNA]</scope>
    <source>
        <strain evidence="4">DSM 40733 / Tue 365</strain>
    </source>
</reference>
<evidence type="ECO:0000256" key="1">
    <source>
        <dbReference type="SAM" id="Phobius"/>
    </source>
</evidence>
<feature type="transmembrane region" description="Helical" evidence="1">
    <location>
        <begin position="128"/>
        <end position="148"/>
    </location>
</feature>
<keyword evidence="4" id="KW-1185">Reference proteome</keyword>
<dbReference type="CDD" id="cd00321">
    <property type="entry name" value="SO_family_Moco"/>
    <property type="match status" value="1"/>
</dbReference>
<dbReference type="STRING" id="1214242.B446_19715"/>
<feature type="domain" description="Oxidoreductase molybdopterin-binding" evidence="2">
    <location>
        <begin position="280"/>
        <end position="414"/>
    </location>
</feature>
<evidence type="ECO:0000313" key="3">
    <source>
        <dbReference type="EMBL" id="AGS70755.1"/>
    </source>
</evidence>
<dbReference type="Gene3D" id="3.90.420.10">
    <property type="entry name" value="Oxidoreductase, molybdopterin-binding domain"/>
    <property type="match status" value="1"/>
</dbReference>
<protein>
    <recommendedName>
        <fullName evidence="2">Oxidoreductase molybdopterin-binding domain-containing protein</fullName>
    </recommendedName>
</protein>
<dbReference type="InterPro" id="IPR036374">
    <property type="entry name" value="OxRdtase_Mopterin-bd_sf"/>
</dbReference>
<dbReference type="RefSeq" id="WP_020941213.1">
    <property type="nucleotide sequence ID" value="NC_021985.1"/>
</dbReference>
<dbReference type="GO" id="GO:0016491">
    <property type="term" value="F:oxidoreductase activity"/>
    <property type="evidence" value="ECO:0007669"/>
    <property type="project" value="InterPro"/>
</dbReference>
<dbReference type="PATRIC" id="fig|1214242.5.peg.4036"/>
<keyword evidence="1" id="KW-0472">Membrane</keyword>
<keyword evidence="1" id="KW-1133">Transmembrane helix</keyword>
<proteinExistence type="predicted"/>
<sequence length="417" mass="45198">MRDRPRLPVSPEFWRSPLRGPWFTSVLGLVLLVGVTVLFVTGLLSYAAYNPDLSPVNDTTPGKGILGFYLFPWPTGPVWLYRFTQGLHVTLGITLVPVLLAKLWSVVPRLFALPPARSLAHALERISLLLLVGGGLFEFTTGVLNVQLDYVFPGSFYPLHFYGAWVFFAAFVAHAVLKAPAAVRTVRRRRGVPEAGVREEDDLVATRPDAPTVSRRGALALVGGGSLLLFLTTVGQSLGGPFRRTALLAPHGGPDPAGGPNGFQINKTAAYAGIDPAETGRDAWRLVVTGRTGTVRLDRAQLLRMPLHSSSLPIACVEGWSTADQWWRGVRLRDLAALVGYDGDPPDLFVESLQRHGAFRHAALRANQVADGRSLLALYVNGEELSPDHGHPARIIVPAAPGVLNTKWVARLTFGDL</sequence>
<dbReference type="PANTHER" id="PTHR43032">
    <property type="entry name" value="PROTEIN-METHIONINE-SULFOXIDE REDUCTASE"/>
    <property type="match status" value="1"/>
</dbReference>
<feature type="transmembrane region" description="Helical" evidence="1">
    <location>
        <begin position="217"/>
        <end position="238"/>
    </location>
</feature>
<dbReference type="eggNOG" id="COG2041">
    <property type="taxonomic scope" value="Bacteria"/>
</dbReference>
<dbReference type="KEGG" id="sci:B446_19715"/>
<evidence type="ECO:0000259" key="2">
    <source>
        <dbReference type="Pfam" id="PF00174"/>
    </source>
</evidence>
<reference evidence="4" key="1">
    <citation type="submission" date="2012-10" db="EMBL/GenBank/DDBJ databases">
        <title>The complete genome sequence of Streptomyces collinus Tu 365.</title>
        <authorList>
            <person name="Ruckert C."/>
            <person name="Szczepanowski R."/>
            <person name="Goesmann A."/>
            <person name="Pross E.K."/>
            <person name="Musiol E.M."/>
            <person name="Blin K."/>
            <person name="Wohlleben W."/>
            <person name="Puhler A."/>
            <person name="Weber T."/>
            <person name="Kalinowski J."/>
        </authorList>
    </citation>
    <scope>NUCLEOTIDE SEQUENCE [LARGE SCALE GENOMIC DNA]</scope>
    <source>
        <strain evidence="4">DSM 40733 / Tue 365</strain>
    </source>
</reference>
<evidence type="ECO:0000313" key="4">
    <source>
        <dbReference type="Proteomes" id="UP000015423"/>
    </source>
</evidence>
<feature type="transmembrane region" description="Helical" evidence="1">
    <location>
        <begin position="87"/>
        <end position="107"/>
    </location>
</feature>
<dbReference type="HOGENOM" id="CLU_040538_0_0_11"/>
<gene>
    <name evidence="3" type="ORF">B446_19715</name>
</gene>
<dbReference type="SUPFAM" id="SSF56524">
    <property type="entry name" value="Oxidoreductase molybdopterin-binding domain"/>
    <property type="match status" value="1"/>
</dbReference>
<dbReference type="AlphaFoldDB" id="S5VQV2"/>
<keyword evidence="1" id="KW-0812">Transmembrane</keyword>
<dbReference type="Proteomes" id="UP000015423">
    <property type="component" value="Chromosome"/>
</dbReference>
<dbReference type="PRINTS" id="PR00407">
    <property type="entry name" value="EUMOPTERIN"/>
</dbReference>
<dbReference type="InterPro" id="IPR000572">
    <property type="entry name" value="OxRdtase_Mopterin-bd_dom"/>
</dbReference>
<name>S5VQV2_STRC3</name>